<evidence type="ECO:0000313" key="1">
    <source>
        <dbReference type="EMBL" id="KUN63966.1"/>
    </source>
</evidence>
<comment type="caution">
    <text evidence="1">The sequence shown here is derived from an EMBL/GenBank/DDBJ whole genome shotgun (WGS) entry which is preliminary data.</text>
</comment>
<dbReference type="Proteomes" id="UP000053669">
    <property type="component" value="Unassembled WGS sequence"/>
</dbReference>
<accession>A0A101RYA1</accession>
<evidence type="ECO:0000313" key="2">
    <source>
        <dbReference type="Proteomes" id="UP000053669"/>
    </source>
</evidence>
<dbReference type="EMBL" id="LMWU01000030">
    <property type="protein sequence ID" value="KUN63966.1"/>
    <property type="molecule type" value="Genomic_DNA"/>
</dbReference>
<proteinExistence type="predicted"/>
<protein>
    <recommendedName>
        <fullName evidence="3">DUF3558 domain-containing protein</fullName>
    </recommendedName>
</protein>
<evidence type="ECO:0008006" key="3">
    <source>
        <dbReference type="Google" id="ProtNLM"/>
    </source>
</evidence>
<sequence>MELLHERTVITKVPSLLEPRVRSGPPRTLWPLTVVVTAMLAVSGCSSGNDDATDKRSTSVCDGKLHGDVFRTLVGSDGVKSDETHDFSPKKWTAGGRCYLYGKDHAVRIDYLWKTDTTRSGASPSPDAGGFTVGSAHGYIDTNRARVVIPCAAPGSAAGDEGVLEVEVKDLPPARILDDELREAFTSAATIAARYLGGDVFKCSAVRPGANSGSASPSPSGS</sequence>
<reference evidence="1 2" key="1">
    <citation type="submission" date="2015-10" db="EMBL/GenBank/DDBJ databases">
        <title>Draft genome sequence of Streptomyces canus DSM 40017, type strain for the species Streptomyces canus.</title>
        <authorList>
            <person name="Ruckert C."/>
            <person name="Winkler A."/>
            <person name="Kalinowski J."/>
            <person name="Kampfer P."/>
            <person name="Glaeser S."/>
        </authorList>
    </citation>
    <scope>NUCLEOTIDE SEQUENCE [LARGE SCALE GENOMIC DNA]</scope>
    <source>
        <strain evidence="1 2">DSM 40017</strain>
    </source>
</reference>
<dbReference type="STRING" id="58343.AQJ46_30500"/>
<gene>
    <name evidence="1" type="ORF">AQJ46_30500</name>
</gene>
<dbReference type="AlphaFoldDB" id="A0A101RYA1"/>
<name>A0A101RYA1_9ACTN</name>
<organism evidence="1 2">
    <name type="scientific">Streptomyces canus</name>
    <dbReference type="NCBI Taxonomy" id="58343"/>
    <lineage>
        <taxon>Bacteria</taxon>
        <taxon>Bacillati</taxon>
        <taxon>Actinomycetota</taxon>
        <taxon>Actinomycetes</taxon>
        <taxon>Kitasatosporales</taxon>
        <taxon>Streptomycetaceae</taxon>
        <taxon>Streptomyces</taxon>
        <taxon>Streptomyces aurantiacus group</taxon>
    </lineage>
</organism>